<reference evidence="4 5" key="1">
    <citation type="journal article" date="2022" name="ISME Commun">
        <title>Vulcanimicrobium alpinus gen. nov. sp. nov., the first cultivated representative of the candidate phylum 'Eremiobacterota', is a metabolically versatile aerobic anoxygenic phototroph.</title>
        <authorList>
            <person name="Yabe S."/>
            <person name="Muto K."/>
            <person name="Abe K."/>
            <person name="Yokota A."/>
            <person name="Staudigel H."/>
            <person name="Tebo B.M."/>
        </authorList>
    </citation>
    <scope>NUCLEOTIDE SEQUENCE [LARGE SCALE GENOMIC DNA]</scope>
    <source>
        <strain evidence="4 5">WC8-2</strain>
    </source>
</reference>
<dbReference type="SMART" id="SM01118">
    <property type="entry name" value="CYTH"/>
    <property type="match status" value="1"/>
</dbReference>
<proteinExistence type="predicted"/>
<dbReference type="SMART" id="SM00880">
    <property type="entry name" value="CHAD"/>
    <property type="match status" value="1"/>
</dbReference>
<dbReference type="KEGG" id="vab:WPS_19160"/>
<organism evidence="4 5">
    <name type="scientific">Vulcanimicrobium alpinum</name>
    <dbReference type="NCBI Taxonomy" id="3016050"/>
    <lineage>
        <taxon>Bacteria</taxon>
        <taxon>Bacillati</taxon>
        <taxon>Vulcanimicrobiota</taxon>
        <taxon>Vulcanimicrobiia</taxon>
        <taxon>Vulcanimicrobiales</taxon>
        <taxon>Vulcanimicrobiaceae</taxon>
        <taxon>Vulcanimicrobium</taxon>
    </lineage>
</organism>
<dbReference type="PROSITE" id="PS51707">
    <property type="entry name" value="CYTH"/>
    <property type="match status" value="1"/>
</dbReference>
<keyword evidence="5" id="KW-1185">Reference proteome</keyword>
<dbReference type="AlphaFoldDB" id="A0AAN1XXA2"/>
<dbReference type="InterPro" id="IPR007899">
    <property type="entry name" value="CHAD_dom"/>
</dbReference>
<dbReference type="Proteomes" id="UP001317532">
    <property type="component" value="Chromosome"/>
</dbReference>
<feature type="domain" description="CYTH" evidence="2">
    <location>
        <begin position="4"/>
        <end position="196"/>
    </location>
</feature>
<dbReference type="PANTHER" id="PTHR39339">
    <property type="entry name" value="SLR1444 PROTEIN"/>
    <property type="match status" value="1"/>
</dbReference>
<evidence type="ECO:0000313" key="4">
    <source>
        <dbReference type="EMBL" id="BDE06640.1"/>
    </source>
</evidence>
<name>A0AAN1XXA2_UNVUL</name>
<protein>
    <submittedName>
        <fullName evidence="4">CHAD domain-containing protein</fullName>
    </submittedName>
</protein>
<dbReference type="InterPro" id="IPR023577">
    <property type="entry name" value="CYTH_domain"/>
</dbReference>
<dbReference type="CDD" id="cd07374">
    <property type="entry name" value="CYTH-like_Pase"/>
    <property type="match status" value="1"/>
</dbReference>
<gene>
    <name evidence="4" type="ORF">WPS_19160</name>
</gene>
<feature type="region of interest" description="Disordered" evidence="1">
    <location>
        <begin position="178"/>
        <end position="206"/>
    </location>
</feature>
<dbReference type="SUPFAM" id="SSF55154">
    <property type="entry name" value="CYTH-like phosphatases"/>
    <property type="match status" value="1"/>
</dbReference>
<dbReference type="InterPro" id="IPR038186">
    <property type="entry name" value="CHAD_dom_sf"/>
</dbReference>
<dbReference type="Pfam" id="PF05235">
    <property type="entry name" value="CHAD"/>
    <property type="match status" value="1"/>
</dbReference>
<dbReference type="PANTHER" id="PTHR39339:SF1">
    <property type="entry name" value="CHAD DOMAIN-CONTAINING PROTEIN"/>
    <property type="match status" value="1"/>
</dbReference>
<evidence type="ECO:0000259" key="3">
    <source>
        <dbReference type="PROSITE" id="PS51708"/>
    </source>
</evidence>
<feature type="domain" description="CHAD" evidence="3">
    <location>
        <begin position="210"/>
        <end position="497"/>
    </location>
</feature>
<dbReference type="PROSITE" id="PS51708">
    <property type="entry name" value="CHAD"/>
    <property type="match status" value="1"/>
</dbReference>
<evidence type="ECO:0000313" key="5">
    <source>
        <dbReference type="Proteomes" id="UP001317532"/>
    </source>
</evidence>
<dbReference type="Gene3D" id="1.40.20.10">
    <property type="entry name" value="CHAD domain"/>
    <property type="match status" value="1"/>
</dbReference>
<evidence type="ECO:0000256" key="1">
    <source>
        <dbReference type="SAM" id="MobiDB-lite"/>
    </source>
</evidence>
<accession>A0AAN1XXA2</accession>
<dbReference type="Pfam" id="PF01928">
    <property type="entry name" value="CYTH"/>
    <property type="match status" value="1"/>
</dbReference>
<dbReference type="Gene3D" id="2.40.320.10">
    <property type="entry name" value="Hypothetical Protein Pfu-838710-001"/>
    <property type="match status" value="1"/>
</dbReference>
<dbReference type="InterPro" id="IPR033469">
    <property type="entry name" value="CYTH-like_dom_sf"/>
</dbReference>
<sequence>MHDSIERERKLELPDGFSLARLDARWEPYVASPVEWERLHTVYYDTADLRLTRWGCSLRYRRGEGWTLKLPVPGPSDALRREEHVFAGDGRTVPAAAIDVATAYLRGAVVRPVAELRTIRTRRRVLCDGEELADVVEDDVRVVEGPTVVRRFRELEIELAQTAGDDLLDDLTAHLQAEGAGAADPTPKNVRALGPPAREPEIVSRHPGRRVRAGELALAAIAASVERLIRIDARLRLAPGDEEAVHQARVAVRRLRSDLRTFVPVFEAAWARELREALKWLGDGLAAARDADVMLARIGADLGALPPADRYRGDALLAGFRQARETAHARVRAMLREPRYVALLDTLVEATKRPQFNPCAADAARDVLRPLMRDAWSELRRAVRKRTRPPKDRELHRIRIKAKRVRYAAEAFAPVAGKRARRFGKRAERLQTVLGEQHDATIAQRLVRTEAQRAEASFAAGAASVLEGQAAARARGAWRRAWGKVRRFYRRWTAVARP</sequence>
<dbReference type="RefSeq" id="WP_317997528.1">
    <property type="nucleotide sequence ID" value="NZ_AP025523.1"/>
</dbReference>
<dbReference type="EMBL" id="AP025523">
    <property type="protein sequence ID" value="BDE06640.1"/>
    <property type="molecule type" value="Genomic_DNA"/>
</dbReference>
<evidence type="ECO:0000259" key="2">
    <source>
        <dbReference type="PROSITE" id="PS51707"/>
    </source>
</evidence>